<name>A0A7W9EQC1_9SPHN</name>
<comment type="caution">
    <text evidence="1">The sequence shown here is derived from an EMBL/GenBank/DDBJ whole genome shotgun (WGS) entry which is preliminary data.</text>
</comment>
<accession>A0A7W9EQC1</accession>
<evidence type="ECO:0000313" key="1">
    <source>
        <dbReference type="EMBL" id="MBB5706468.1"/>
    </source>
</evidence>
<reference evidence="1 2" key="1">
    <citation type="submission" date="2020-08" db="EMBL/GenBank/DDBJ databases">
        <title>Genomic Encyclopedia of Type Strains, Phase IV (KMG-IV): sequencing the most valuable type-strain genomes for metagenomic binning, comparative biology and taxonomic classification.</title>
        <authorList>
            <person name="Goeker M."/>
        </authorList>
    </citation>
    <scope>NUCLEOTIDE SEQUENCE [LARGE SCALE GENOMIC DNA]</scope>
    <source>
        <strain evidence="1 2">DSM 27163</strain>
    </source>
</reference>
<dbReference type="Proteomes" id="UP000537161">
    <property type="component" value="Unassembled WGS sequence"/>
</dbReference>
<organism evidence="1 2">
    <name type="scientific">Sphingopyxis panaciterrulae</name>
    <dbReference type="NCBI Taxonomy" id="462372"/>
    <lineage>
        <taxon>Bacteria</taxon>
        <taxon>Pseudomonadati</taxon>
        <taxon>Pseudomonadota</taxon>
        <taxon>Alphaproteobacteria</taxon>
        <taxon>Sphingomonadales</taxon>
        <taxon>Sphingomonadaceae</taxon>
        <taxon>Sphingopyxis</taxon>
    </lineage>
</organism>
<dbReference type="InterPro" id="IPR045617">
    <property type="entry name" value="DUF6445"/>
</dbReference>
<proteinExistence type="predicted"/>
<protein>
    <submittedName>
        <fullName evidence="1">Uncharacterized protein</fullName>
    </submittedName>
</protein>
<keyword evidence="2" id="KW-1185">Reference proteome</keyword>
<dbReference type="Pfam" id="PF20043">
    <property type="entry name" value="DUF6445"/>
    <property type="match status" value="1"/>
</dbReference>
<sequence length="221" mass="23628">MTLTVETIGAEAQPLCILDDFAPRPDALRAAAAEADFESARHHYPGVRAALPGFYLESQLSIIAAAARLVFGVVGEVRLIDASFSIVATPAAALSVVQRVPHCDAFTADRIALIHYLSPDDRDGTAFFRHRATGFETVNEERRAAYAAALDAELATAPPPPGYIAGDTDAFERIHAAEARYNRALLYRSWNLHSGAIAPGAALSADPRDGRLTVTAFLSIV</sequence>
<dbReference type="AlphaFoldDB" id="A0A7W9EQC1"/>
<gene>
    <name evidence="1" type="ORF">FHR21_001820</name>
</gene>
<dbReference type="RefSeq" id="WP_184097393.1">
    <property type="nucleotide sequence ID" value="NZ_JACIJH010000004.1"/>
</dbReference>
<dbReference type="EMBL" id="JACIJH010000004">
    <property type="protein sequence ID" value="MBB5706468.1"/>
    <property type="molecule type" value="Genomic_DNA"/>
</dbReference>
<evidence type="ECO:0000313" key="2">
    <source>
        <dbReference type="Proteomes" id="UP000537161"/>
    </source>
</evidence>